<comment type="caution">
    <text evidence="7">The sequence shown here is derived from an EMBL/GenBank/DDBJ whole genome shotgun (WGS) entry which is preliminary data.</text>
</comment>
<evidence type="ECO:0000313" key="8">
    <source>
        <dbReference type="Proteomes" id="UP000298663"/>
    </source>
</evidence>
<dbReference type="CDD" id="cd02248">
    <property type="entry name" value="Peptidase_C1A"/>
    <property type="match status" value="1"/>
</dbReference>
<evidence type="ECO:0000256" key="5">
    <source>
        <dbReference type="SAM" id="SignalP"/>
    </source>
</evidence>
<dbReference type="GO" id="GO:0006508">
    <property type="term" value="P:proteolysis"/>
    <property type="evidence" value="ECO:0007669"/>
    <property type="project" value="UniProtKB-KW"/>
</dbReference>
<dbReference type="GO" id="GO:0008234">
    <property type="term" value="F:cysteine-type peptidase activity"/>
    <property type="evidence" value="ECO:0007669"/>
    <property type="project" value="UniProtKB-KW"/>
</dbReference>
<dbReference type="InterPro" id="IPR013128">
    <property type="entry name" value="Peptidase_C1A"/>
</dbReference>
<dbReference type="PANTHER" id="PTHR12411">
    <property type="entry name" value="CYSTEINE PROTEASE FAMILY C1-RELATED"/>
    <property type="match status" value="1"/>
</dbReference>
<dbReference type="OrthoDB" id="422007at2759"/>
<keyword evidence="5" id="KW-0732">Signal</keyword>
<dbReference type="EMBL" id="AZBU02000002">
    <property type="protein sequence ID" value="TKR97005.1"/>
    <property type="molecule type" value="Genomic_DNA"/>
</dbReference>
<dbReference type="InterPro" id="IPR000169">
    <property type="entry name" value="Pept_cys_AS"/>
</dbReference>
<proteinExistence type="inferred from homology"/>
<dbReference type="STRING" id="34508.A0A4V6A727"/>
<dbReference type="SMART" id="SM00645">
    <property type="entry name" value="Pept_C1"/>
    <property type="match status" value="1"/>
</dbReference>
<feature type="chain" id="PRO_5020936363" description="Peptidase C1A papain C-terminal domain-containing protein" evidence="5">
    <location>
        <begin position="21"/>
        <end position="363"/>
    </location>
</feature>
<feature type="signal peptide" evidence="5">
    <location>
        <begin position="1"/>
        <end position="20"/>
    </location>
</feature>
<evidence type="ECO:0000256" key="3">
    <source>
        <dbReference type="ARBA" id="ARBA00022801"/>
    </source>
</evidence>
<evidence type="ECO:0000256" key="1">
    <source>
        <dbReference type="ARBA" id="ARBA00008455"/>
    </source>
</evidence>
<keyword evidence="2" id="KW-0645">Protease</keyword>
<dbReference type="Pfam" id="PF00112">
    <property type="entry name" value="Peptidase_C1"/>
    <property type="match status" value="1"/>
</dbReference>
<name>A0A4V6A727_STECR</name>
<evidence type="ECO:0000259" key="6">
    <source>
        <dbReference type="SMART" id="SM00645"/>
    </source>
</evidence>
<protein>
    <recommendedName>
        <fullName evidence="6">Peptidase C1A papain C-terminal domain-containing protein</fullName>
    </recommendedName>
</protein>
<keyword evidence="4" id="KW-0788">Thiol protease</keyword>
<reference evidence="7 8" key="2">
    <citation type="journal article" date="2019" name="G3 (Bethesda)">
        <title>Hybrid Assembly of the Genome of the Entomopathogenic Nematode Steinernema carpocapsae Identifies the X-Chromosome.</title>
        <authorList>
            <person name="Serra L."/>
            <person name="Macchietto M."/>
            <person name="Macias-Munoz A."/>
            <person name="McGill C.J."/>
            <person name="Rodriguez I.M."/>
            <person name="Rodriguez B."/>
            <person name="Murad R."/>
            <person name="Mortazavi A."/>
        </authorList>
    </citation>
    <scope>NUCLEOTIDE SEQUENCE [LARGE SCALE GENOMIC DNA]</scope>
    <source>
        <strain evidence="7 8">ALL</strain>
    </source>
</reference>
<dbReference type="InterPro" id="IPR000668">
    <property type="entry name" value="Peptidase_C1A_C"/>
</dbReference>
<evidence type="ECO:0000313" key="7">
    <source>
        <dbReference type="EMBL" id="TKR97005.1"/>
    </source>
</evidence>
<dbReference type="SUPFAM" id="SSF54001">
    <property type="entry name" value="Cysteine proteinases"/>
    <property type="match status" value="1"/>
</dbReference>
<comment type="similarity">
    <text evidence="1">Belongs to the peptidase C1 family.</text>
</comment>
<evidence type="ECO:0000256" key="4">
    <source>
        <dbReference type="ARBA" id="ARBA00022807"/>
    </source>
</evidence>
<organism evidence="7 8">
    <name type="scientific">Steinernema carpocapsae</name>
    <name type="common">Entomopathogenic nematode</name>
    <dbReference type="NCBI Taxonomy" id="34508"/>
    <lineage>
        <taxon>Eukaryota</taxon>
        <taxon>Metazoa</taxon>
        <taxon>Ecdysozoa</taxon>
        <taxon>Nematoda</taxon>
        <taxon>Chromadorea</taxon>
        <taxon>Rhabditida</taxon>
        <taxon>Tylenchina</taxon>
        <taxon>Panagrolaimomorpha</taxon>
        <taxon>Strongyloidoidea</taxon>
        <taxon>Steinernematidae</taxon>
        <taxon>Steinernema</taxon>
    </lineage>
</organism>
<evidence type="ECO:0000256" key="2">
    <source>
        <dbReference type="ARBA" id="ARBA00022670"/>
    </source>
</evidence>
<dbReference type="AlphaFoldDB" id="A0A4V6A727"/>
<dbReference type="PROSITE" id="PS00139">
    <property type="entry name" value="THIOL_PROTEASE_CYS"/>
    <property type="match status" value="1"/>
</dbReference>
<keyword evidence="8" id="KW-1185">Reference proteome</keyword>
<sequence length="363" mass="40986">MNNTVILVLLLMWSNYAAQAESTQLEYYETLSVRLPDESFLEAMTCGMFNGTEHLSFAVTSKRIRMTSFMNITLPCTRIEAKWNINHRMTYKIYRLCPNVAKRFGIFLSSDYDMFSAPTTFLNFESPCLSVKFSGSELYISVDGNYSASACSKDPTTLIEQISKIELFKNPSCFLDDFPVEVAKTTNVNNSEALGKPRNPPESIDWRSHGPFEINYVNSVRNQLQCGACYSFASVAALESHIAIKTEQFPLLKLSRQEIIDCSKDQGNKGCEKGDPVSTYTYIVTYGLKSEDIYGYDGKDNLPCRHKTVSPAAKMARWHQITALERRLLDAIAFTGPLVVSINADATRLTNWDRKSKKIFSQL</sequence>
<gene>
    <name evidence="7" type="ORF">L596_010936</name>
</gene>
<dbReference type="Proteomes" id="UP000298663">
    <property type="component" value="Unassembled WGS sequence"/>
</dbReference>
<accession>A0A4V6A727</accession>
<reference evidence="7 8" key="1">
    <citation type="journal article" date="2015" name="Genome Biol.">
        <title>Comparative genomics of Steinernema reveals deeply conserved gene regulatory networks.</title>
        <authorList>
            <person name="Dillman A.R."/>
            <person name="Macchietto M."/>
            <person name="Porter C.F."/>
            <person name="Rogers A."/>
            <person name="Williams B."/>
            <person name="Antoshechkin I."/>
            <person name="Lee M.M."/>
            <person name="Goodwin Z."/>
            <person name="Lu X."/>
            <person name="Lewis E.E."/>
            <person name="Goodrich-Blair H."/>
            <person name="Stock S.P."/>
            <person name="Adams B.J."/>
            <person name="Sternberg P.W."/>
            <person name="Mortazavi A."/>
        </authorList>
    </citation>
    <scope>NUCLEOTIDE SEQUENCE [LARGE SCALE GENOMIC DNA]</scope>
    <source>
        <strain evidence="7 8">ALL</strain>
    </source>
</reference>
<dbReference type="InterPro" id="IPR038765">
    <property type="entry name" value="Papain-like_cys_pep_sf"/>
</dbReference>
<dbReference type="Gene3D" id="3.90.70.10">
    <property type="entry name" value="Cysteine proteinases"/>
    <property type="match status" value="1"/>
</dbReference>
<dbReference type="InterPro" id="IPR039417">
    <property type="entry name" value="Peptidase_C1A_papain-like"/>
</dbReference>
<keyword evidence="3" id="KW-0378">Hydrolase</keyword>
<feature type="domain" description="Peptidase C1A papain C-terminal" evidence="6">
    <location>
        <begin position="200"/>
        <end position="362"/>
    </location>
</feature>